<dbReference type="RefSeq" id="WP_277567517.1">
    <property type="nucleotide sequence ID" value="NZ_JAPDHZ010000004.1"/>
</dbReference>
<evidence type="ECO:0000313" key="2">
    <source>
        <dbReference type="Proteomes" id="UP001153387"/>
    </source>
</evidence>
<comment type="caution">
    <text evidence="1">The sequence shown here is derived from an EMBL/GenBank/DDBJ whole genome shotgun (WGS) entry which is preliminary data.</text>
</comment>
<organism evidence="1 2">
    <name type="scientific">Cohnella ginsengisoli</name>
    <dbReference type="NCBI Taxonomy" id="425004"/>
    <lineage>
        <taxon>Bacteria</taxon>
        <taxon>Bacillati</taxon>
        <taxon>Bacillota</taxon>
        <taxon>Bacilli</taxon>
        <taxon>Bacillales</taxon>
        <taxon>Paenibacillaceae</taxon>
        <taxon>Cohnella</taxon>
    </lineage>
</organism>
<reference evidence="1 2" key="1">
    <citation type="submission" date="2022-10" db="EMBL/GenBank/DDBJ databases">
        <title>Comparative genomic analysis of Cohnella hashimotonis sp. nov., isolated from the International Space Station.</title>
        <authorList>
            <person name="Simpson A."/>
            <person name="Venkateswaran K."/>
        </authorList>
    </citation>
    <scope>NUCLEOTIDE SEQUENCE [LARGE SCALE GENOMIC DNA]</scope>
    <source>
        <strain evidence="1 2">DSM 18997</strain>
    </source>
</reference>
<keyword evidence="2" id="KW-1185">Reference proteome</keyword>
<dbReference type="EMBL" id="JAPDHZ010000004">
    <property type="protein sequence ID" value="MDG0793789.1"/>
    <property type="molecule type" value="Genomic_DNA"/>
</dbReference>
<dbReference type="Proteomes" id="UP001153387">
    <property type="component" value="Unassembled WGS sequence"/>
</dbReference>
<sequence length="82" mass="9714">MFPFIEIRQRLAEFRASDEAWIFQISRVLHLRDQLADDRPGRRKNGIADAKINDIDARLDHPGLFLVHFREHVRRDLRDPPG</sequence>
<dbReference type="AlphaFoldDB" id="A0A9X4QNY2"/>
<gene>
    <name evidence="1" type="ORF">OMP38_25415</name>
</gene>
<proteinExistence type="predicted"/>
<name>A0A9X4QNY2_9BACL</name>
<evidence type="ECO:0000313" key="1">
    <source>
        <dbReference type="EMBL" id="MDG0793789.1"/>
    </source>
</evidence>
<protein>
    <submittedName>
        <fullName evidence="1">Uncharacterized protein</fullName>
    </submittedName>
</protein>
<accession>A0A9X4QNY2</accession>